<protein>
    <recommendedName>
        <fullName evidence="4">Beta-lactamase</fullName>
    </recommendedName>
</protein>
<sequence length="172" mass="18151">MKALKLALAAALALSLANADGKAKEFKFSGAKTSALLAKCGKKDAAACYEAAMRYELGGRGVVRNRLKAQGFFADACELATLAERKQGDKMGGAGGRAMSDLRERACLGNAAALESFASGQCRSLVIYDELCEGGSQEACDNLARMKRDGWAPKESCSEEIVAKFGDGKPQR</sequence>
<dbReference type="EMBL" id="ACYG01000030">
    <property type="protein sequence ID" value="EEV16606.1"/>
    <property type="molecule type" value="Genomic_DNA"/>
</dbReference>
<keyword evidence="1" id="KW-0732">Signal</keyword>
<accession>C8PKJ7</accession>
<comment type="caution">
    <text evidence="2">The sequence shown here is derived from an EMBL/GenBank/DDBJ whole genome shotgun (WGS) entry which is preliminary data.</text>
</comment>
<organism evidence="2 3">
    <name type="scientific">Campylobacter gracilis RM3268</name>
    <dbReference type="NCBI Taxonomy" id="553220"/>
    <lineage>
        <taxon>Bacteria</taxon>
        <taxon>Pseudomonadati</taxon>
        <taxon>Campylobacterota</taxon>
        <taxon>Epsilonproteobacteria</taxon>
        <taxon>Campylobacterales</taxon>
        <taxon>Campylobacteraceae</taxon>
        <taxon>Campylobacter</taxon>
    </lineage>
</organism>
<dbReference type="OrthoDB" id="9772133at2"/>
<reference evidence="2 3" key="1">
    <citation type="submission" date="2009-07" db="EMBL/GenBank/DDBJ databases">
        <authorList>
            <person name="Madupu R."/>
            <person name="Sebastian Y."/>
            <person name="Durkin A.S."/>
            <person name="Torralba M."/>
            <person name="Methe B."/>
            <person name="Sutton G.G."/>
            <person name="Strausberg R.L."/>
            <person name="Nelson K.E."/>
        </authorList>
    </citation>
    <scope>NUCLEOTIDE SEQUENCE [LARGE SCALE GENOMIC DNA]</scope>
    <source>
        <strain evidence="2 3">RM3268</strain>
    </source>
</reference>
<dbReference type="Proteomes" id="UP000005709">
    <property type="component" value="Unassembled WGS sequence"/>
</dbReference>
<dbReference type="RefSeq" id="WP_005872831.1">
    <property type="nucleotide sequence ID" value="NZ_ACYG01000030.1"/>
</dbReference>
<name>C8PKJ7_9BACT</name>
<proteinExistence type="predicted"/>
<evidence type="ECO:0000313" key="2">
    <source>
        <dbReference type="EMBL" id="EEV16606.1"/>
    </source>
</evidence>
<feature type="signal peptide" evidence="1">
    <location>
        <begin position="1"/>
        <end position="19"/>
    </location>
</feature>
<feature type="chain" id="PRO_5002991388" description="Beta-lactamase" evidence="1">
    <location>
        <begin position="20"/>
        <end position="172"/>
    </location>
</feature>
<evidence type="ECO:0000256" key="1">
    <source>
        <dbReference type="SAM" id="SignalP"/>
    </source>
</evidence>
<evidence type="ECO:0000313" key="3">
    <source>
        <dbReference type="Proteomes" id="UP000005709"/>
    </source>
</evidence>
<keyword evidence="3" id="KW-1185">Reference proteome</keyword>
<gene>
    <name evidence="2" type="ORF">CAMGR0001_0219</name>
</gene>
<dbReference type="AlphaFoldDB" id="C8PKJ7"/>
<evidence type="ECO:0008006" key="4">
    <source>
        <dbReference type="Google" id="ProtNLM"/>
    </source>
</evidence>